<dbReference type="Gene3D" id="3.40.50.150">
    <property type="entry name" value="Vaccinia Virus protein VP39"/>
    <property type="match status" value="1"/>
</dbReference>
<keyword evidence="2" id="KW-0489">Methyltransferase</keyword>
<organism evidence="2 3">
    <name type="scientific">Piscinibacter terrae</name>
    <dbReference type="NCBI Taxonomy" id="2496871"/>
    <lineage>
        <taxon>Bacteria</taxon>
        <taxon>Pseudomonadati</taxon>
        <taxon>Pseudomonadota</taxon>
        <taxon>Betaproteobacteria</taxon>
        <taxon>Burkholderiales</taxon>
        <taxon>Sphaerotilaceae</taxon>
        <taxon>Piscinibacter</taxon>
    </lineage>
</organism>
<name>A0A3N7JYA2_9BURK</name>
<dbReference type="GO" id="GO:0032259">
    <property type="term" value="P:methylation"/>
    <property type="evidence" value="ECO:0007669"/>
    <property type="project" value="UniProtKB-KW"/>
</dbReference>
<dbReference type="PANTHER" id="PTHR43861:SF1">
    <property type="entry name" value="TRANS-ACONITATE 2-METHYLTRANSFERASE"/>
    <property type="match status" value="1"/>
</dbReference>
<dbReference type="Pfam" id="PF13847">
    <property type="entry name" value="Methyltransf_31"/>
    <property type="match status" value="1"/>
</dbReference>
<reference evidence="2 3" key="2">
    <citation type="submission" date="2018-12" db="EMBL/GenBank/DDBJ databases">
        <title>Rhizobacter gummiphilus sp. nov., a rubber-degrading bacterium isolated from the soil of a botanical garden in Japan.</title>
        <authorList>
            <person name="Shunsuke S.S."/>
        </authorList>
    </citation>
    <scope>NUCLEOTIDE SEQUENCE [LARGE SCALE GENOMIC DNA]</scope>
    <source>
        <strain evidence="2 3">S-16</strain>
    </source>
</reference>
<evidence type="ECO:0000313" key="2">
    <source>
        <dbReference type="EMBL" id="RQP25799.1"/>
    </source>
</evidence>
<dbReference type="InterPro" id="IPR025714">
    <property type="entry name" value="Methyltranfer_dom"/>
</dbReference>
<proteinExistence type="predicted"/>
<dbReference type="EMBL" id="QUSW01000001">
    <property type="protein sequence ID" value="RQP25799.1"/>
    <property type="molecule type" value="Genomic_DNA"/>
</dbReference>
<evidence type="ECO:0000313" key="3">
    <source>
        <dbReference type="Proteomes" id="UP000267464"/>
    </source>
</evidence>
<keyword evidence="2" id="KW-0808">Transferase</keyword>
<feature type="domain" description="Methyltransferase" evidence="1">
    <location>
        <begin position="39"/>
        <end position="189"/>
    </location>
</feature>
<dbReference type="SUPFAM" id="SSF53335">
    <property type="entry name" value="S-adenosyl-L-methionine-dependent methyltransferases"/>
    <property type="match status" value="1"/>
</dbReference>
<reference evidence="2 3" key="1">
    <citation type="submission" date="2018-08" db="EMBL/GenBank/DDBJ databases">
        <authorList>
            <person name="Khan S.A."/>
            <person name="Jeon C.O."/>
            <person name="Chun B.H."/>
            <person name="Jeong S.E."/>
        </authorList>
    </citation>
    <scope>NUCLEOTIDE SEQUENCE [LARGE SCALE GENOMIC DNA]</scope>
    <source>
        <strain evidence="2 3">S-16</strain>
    </source>
</reference>
<dbReference type="GO" id="GO:0008168">
    <property type="term" value="F:methyltransferase activity"/>
    <property type="evidence" value="ECO:0007669"/>
    <property type="project" value="UniProtKB-KW"/>
</dbReference>
<gene>
    <name evidence="2" type="ORF">DZC73_01660</name>
</gene>
<dbReference type="CDD" id="cd02440">
    <property type="entry name" value="AdoMet_MTases"/>
    <property type="match status" value="1"/>
</dbReference>
<keyword evidence="3" id="KW-1185">Reference proteome</keyword>
<dbReference type="Proteomes" id="UP000267464">
    <property type="component" value="Unassembled WGS sequence"/>
</dbReference>
<sequence>MTSSYSYVHGYQARESERLQDQADVLAELLHSDTRYPPGSRVLEAGCGIGSQTVTLASRSPDAQFTSIDISAHSLQRARHRVQSAGLCNVQFQQADLLALPFEPQSFDHVFVCFVLEHLPDPLLALRHLHELIRPGGSITVIEGDHGSTLMHPHSDAAHEAIGCLIRLQAQAGGNALIGRELHPLLAQAGFEAVTVSPRIAWADAGRPGWVDAFTRKTFIAMVEGVRDDAMTAGFITPERFDQGICDLHRTTQGDGTFCYSFFKACAHRAGDRSPPS</sequence>
<dbReference type="AlphaFoldDB" id="A0A3N7JYA2"/>
<dbReference type="Gene3D" id="6.10.140.1580">
    <property type="match status" value="2"/>
</dbReference>
<dbReference type="InterPro" id="IPR029063">
    <property type="entry name" value="SAM-dependent_MTases_sf"/>
</dbReference>
<protein>
    <submittedName>
        <fullName evidence="2">Methyltransferase domain-containing protein</fullName>
    </submittedName>
</protein>
<evidence type="ECO:0000259" key="1">
    <source>
        <dbReference type="Pfam" id="PF13847"/>
    </source>
</evidence>
<comment type="caution">
    <text evidence="2">The sequence shown here is derived from an EMBL/GenBank/DDBJ whole genome shotgun (WGS) entry which is preliminary data.</text>
</comment>
<dbReference type="PANTHER" id="PTHR43861">
    <property type="entry name" value="TRANS-ACONITATE 2-METHYLTRANSFERASE-RELATED"/>
    <property type="match status" value="1"/>
</dbReference>
<dbReference type="RefSeq" id="WP_124538459.1">
    <property type="nucleotide sequence ID" value="NZ_QUSW01000001.1"/>
</dbReference>
<accession>A0A3N7JYA2</accession>
<dbReference type="OrthoDB" id="9801609at2"/>